<sequence length="247" mass="28180">MEIKKQYPFDLPSKPSVMKFLPGIFVMDDFKRSKSPLGRCLEKRQWGSETDIPQSSLPPISSNDTRKNNNYKWIPNNSSGKQLYSNRPPTPSPGRNPDSVFSFGRTSRISPSNLSHRLSLSLDLRPIIGGVDLRRHSAGFADSSPEVEYSPRLCARSLPPSPRLHRNQRIHHRNLRRMSSDSEQGDSKEDRIINWIRDVSEKTQGHSQTQSFDDDEETLFNYPMEKNDDLGFNSVNGLPVIQEGRKT</sequence>
<gene>
    <name evidence="2" type="ORF">PEVE_00017818</name>
</gene>
<evidence type="ECO:0000313" key="2">
    <source>
        <dbReference type="EMBL" id="CAH3187635.1"/>
    </source>
</evidence>
<reference evidence="2 3" key="1">
    <citation type="submission" date="2022-05" db="EMBL/GenBank/DDBJ databases">
        <authorList>
            <consortium name="Genoscope - CEA"/>
            <person name="William W."/>
        </authorList>
    </citation>
    <scope>NUCLEOTIDE SEQUENCE [LARGE SCALE GENOMIC DNA]</scope>
</reference>
<evidence type="ECO:0000256" key="1">
    <source>
        <dbReference type="SAM" id="MobiDB-lite"/>
    </source>
</evidence>
<proteinExistence type="predicted"/>
<evidence type="ECO:0000313" key="3">
    <source>
        <dbReference type="Proteomes" id="UP001159427"/>
    </source>
</evidence>
<organism evidence="2 3">
    <name type="scientific">Porites evermanni</name>
    <dbReference type="NCBI Taxonomy" id="104178"/>
    <lineage>
        <taxon>Eukaryota</taxon>
        <taxon>Metazoa</taxon>
        <taxon>Cnidaria</taxon>
        <taxon>Anthozoa</taxon>
        <taxon>Hexacorallia</taxon>
        <taxon>Scleractinia</taxon>
        <taxon>Fungiina</taxon>
        <taxon>Poritidae</taxon>
        <taxon>Porites</taxon>
    </lineage>
</organism>
<comment type="caution">
    <text evidence="2">The sequence shown here is derived from an EMBL/GenBank/DDBJ whole genome shotgun (WGS) entry which is preliminary data.</text>
</comment>
<dbReference type="Proteomes" id="UP001159427">
    <property type="component" value="Unassembled WGS sequence"/>
</dbReference>
<dbReference type="EMBL" id="CALNXI010002435">
    <property type="protein sequence ID" value="CAH3187635.1"/>
    <property type="molecule type" value="Genomic_DNA"/>
</dbReference>
<name>A0ABN8SBQ0_9CNID</name>
<accession>A0ABN8SBQ0</accession>
<feature type="region of interest" description="Disordered" evidence="1">
    <location>
        <begin position="45"/>
        <end position="104"/>
    </location>
</feature>
<feature type="compositionally biased region" description="Polar residues" evidence="1">
    <location>
        <begin position="47"/>
        <end position="87"/>
    </location>
</feature>
<keyword evidence="3" id="KW-1185">Reference proteome</keyword>
<protein>
    <submittedName>
        <fullName evidence="2">Uncharacterized protein</fullName>
    </submittedName>
</protein>